<evidence type="ECO:0000313" key="6">
    <source>
        <dbReference type="Proteomes" id="UP000249524"/>
    </source>
</evidence>
<feature type="domain" description="AB hydrolase-1" evidence="4">
    <location>
        <begin position="69"/>
        <end position="307"/>
    </location>
</feature>
<name>A0A328BA65_9CAUL</name>
<comment type="caution">
    <text evidence="5">The sequence shown here is derived from an EMBL/GenBank/DDBJ whole genome shotgun (WGS) entry which is preliminary data.</text>
</comment>
<accession>A0A328BA65</accession>
<evidence type="ECO:0000259" key="4">
    <source>
        <dbReference type="Pfam" id="PF00561"/>
    </source>
</evidence>
<dbReference type="GO" id="GO:0009092">
    <property type="term" value="P:homoserine metabolic process"/>
    <property type="evidence" value="ECO:0007669"/>
    <property type="project" value="TreeGrafter"/>
</dbReference>
<organism evidence="5 6">
    <name type="scientific">Phenylobacterium kunshanense</name>
    <dbReference type="NCBI Taxonomy" id="1445034"/>
    <lineage>
        <taxon>Bacteria</taxon>
        <taxon>Pseudomonadati</taxon>
        <taxon>Pseudomonadota</taxon>
        <taxon>Alphaproteobacteria</taxon>
        <taxon>Caulobacterales</taxon>
        <taxon>Caulobacteraceae</taxon>
        <taxon>Phenylobacterium</taxon>
    </lineage>
</organism>
<dbReference type="InterPro" id="IPR008220">
    <property type="entry name" value="HAT_MetX-like"/>
</dbReference>
<sequence length="357" mass="38813">MLKGVGAALAGLLMALSVGAAAQAAPDPVAQDYVIKDFRFRTGETLRELRIRYHTLGTPKTDASGRVGNAVLILHGTGGTGRQFTNPLFADVLFAPGGLLDPAKYFIVMPDNLGHGGSSKPSDGLRARFPKYDYADMVAAQHALVEGLGIEKLRLIMGTSMGCMHGFIWATTWPHAARALMPLACQPTEIAGRNRLWRRMAIDAVTSDPAYKGGEYTDQPVQGLKTAADLLILAGAAPIPMQAQLPTRAAVDEWLARELPRRIAGMDANDFIYQVDSSRTYDPSKDLEKITAPMTWVNSADDFINPPELGLAEAAMRRLRTTRYVLIPATVQSRGHGTHTHAALWKDELADLLRRTE</sequence>
<evidence type="ECO:0000256" key="2">
    <source>
        <dbReference type="PIRSR" id="PIRSR000443-1"/>
    </source>
</evidence>
<keyword evidence="6" id="KW-1185">Reference proteome</keyword>
<dbReference type="PANTHER" id="PTHR32268:SF11">
    <property type="entry name" value="HOMOSERINE O-ACETYLTRANSFERASE"/>
    <property type="match status" value="1"/>
</dbReference>
<feature type="active site" evidence="2">
    <location>
        <position position="336"/>
    </location>
</feature>
<dbReference type="SUPFAM" id="SSF53474">
    <property type="entry name" value="alpha/beta-Hydrolases"/>
    <property type="match status" value="1"/>
</dbReference>
<reference evidence="5 6" key="1">
    <citation type="submission" date="2018-05" db="EMBL/GenBank/DDBJ databases">
        <authorList>
            <person name="Lanie J.A."/>
            <person name="Ng W.-L."/>
            <person name="Kazmierczak K.M."/>
            <person name="Andrzejewski T.M."/>
            <person name="Davidsen T.M."/>
            <person name="Wayne K.J."/>
            <person name="Tettelin H."/>
            <person name="Glass J.I."/>
            <person name="Rusch D."/>
            <person name="Podicherti R."/>
            <person name="Tsui H.-C.T."/>
            <person name="Winkler M.E."/>
        </authorList>
    </citation>
    <scope>NUCLEOTIDE SEQUENCE [LARGE SCALE GENOMIC DNA]</scope>
    <source>
        <strain evidence="5 6">BUT-10</strain>
    </source>
</reference>
<dbReference type="EMBL" id="QFYS01000007">
    <property type="protein sequence ID" value="RAK63585.1"/>
    <property type="molecule type" value="Genomic_DNA"/>
</dbReference>
<feature type="signal peptide" evidence="3">
    <location>
        <begin position="1"/>
        <end position="24"/>
    </location>
</feature>
<protein>
    <recommendedName>
        <fullName evidence="4">AB hydrolase-1 domain-containing protein</fullName>
    </recommendedName>
</protein>
<dbReference type="InterPro" id="IPR000073">
    <property type="entry name" value="AB_hydrolase_1"/>
</dbReference>
<dbReference type="GO" id="GO:0009086">
    <property type="term" value="P:methionine biosynthetic process"/>
    <property type="evidence" value="ECO:0007669"/>
    <property type="project" value="TreeGrafter"/>
</dbReference>
<gene>
    <name evidence="5" type="ORF">DJ019_15080</name>
</gene>
<dbReference type="GO" id="GO:0004414">
    <property type="term" value="F:homoserine O-acetyltransferase activity"/>
    <property type="evidence" value="ECO:0007669"/>
    <property type="project" value="TreeGrafter"/>
</dbReference>
<keyword evidence="3" id="KW-0732">Signal</keyword>
<dbReference type="PANTHER" id="PTHR32268">
    <property type="entry name" value="HOMOSERINE O-ACETYLTRANSFERASE"/>
    <property type="match status" value="1"/>
</dbReference>
<dbReference type="Gene3D" id="3.40.50.1820">
    <property type="entry name" value="alpha/beta hydrolase"/>
    <property type="match status" value="1"/>
</dbReference>
<dbReference type="NCBIfam" id="NF005071">
    <property type="entry name" value="PRK06489.1"/>
    <property type="match status" value="1"/>
</dbReference>
<evidence type="ECO:0000256" key="3">
    <source>
        <dbReference type="SAM" id="SignalP"/>
    </source>
</evidence>
<feature type="active site" description="Nucleophile" evidence="2">
    <location>
        <position position="160"/>
    </location>
</feature>
<dbReference type="InterPro" id="IPR029058">
    <property type="entry name" value="AB_hydrolase_fold"/>
</dbReference>
<keyword evidence="1" id="KW-0808">Transferase</keyword>
<evidence type="ECO:0000256" key="1">
    <source>
        <dbReference type="ARBA" id="ARBA00022679"/>
    </source>
</evidence>
<feature type="active site" evidence="2">
    <location>
        <position position="302"/>
    </location>
</feature>
<dbReference type="PIRSF" id="PIRSF000443">
    <property type="entry name" value="Homoser_Ac_trans"/>
    <property type="match status" value="1"/>
</dbReference>
<dbReference type="Pfam" id="PF00561">
    <property type="entry name" value="Abhydrolase_1"/>
    <property type="match status" value="1"/>
</dbReference>
<dbReference type="AlphaFoldDB" id="A0A328BA65"/>
<dbReference type="OrthoDB" id="9800754at2"/>
<feature type="chain" id="PRO_5016456166" description="AB hydrolase-1 domain-containing protein" evidence="3">
    <location>
        <begin position="25"/>
        <end position="357"/>
    </location>
</feature>
<proteinExistence type="predicted"/>
<dbReference type="Proteomes" id="UP000249524">
    <property type="component" value="Unassembled WGS sequence"/>
</dbReference>
<evidence type="ECO:0000313" key="5">
    <source>
        <dbReference type="EMBL" id="RAK63585.1"/>
    </source>
</evidence>